<evidence type="ECO:0000313" key="2">
    <source>
        <dbReference type="Proteomes" id="UP000824140"/>
    </source>
</evidence>
<proteinExistence type="predicted"/>
<sequence length="1003" mass="111982">MDMPLEKAFAAPPDLCRGTDFWMLNDALDEGELRRQLRAMRSQGVASVIARTYIGLRSDYPGADWMQKMRVVVDEARQLGMTVFMQAGYMPEAVLNLPPEYSLGDIRCYPAGHGEGERLDSHGGIDYCHVKSMSILDMLSPEACAFYVKQSYEDMWKDFKEDFGKTILSVWVDEPSFRKVSLPWTDRLPDTYAALWGEAFPMDQLHLLFVDGEGDRLLRLRYWRTVLHLMKNAYFKSVRDWCNANGVWFSGHLMAEDTMESQISATCFTMPMYKYFDIPGIDYLTAQMHWVHGEIKPEKPYNRQWPEFAAYTTPLQCSSAAHQAGQNVVLAEMYGVSTENLGLRDQKQMFDHFASLGINHRSVHGLFYSLRGRGKRAYPPHVHDYQPYWPKYHLLTDALARESAFVRAGVPVKDVLLLHPIETGFSLYHGVGPDGAQHNAALQREDQAFSQTVRALVGMQANFEMGDEDTIAEMGALSAEGKFAIGQMTYGTVILPRMAFIRESTLALLKEFLRGGGTVLALDGFPAWTDAGRALDAADFAGAACVKGFRQLADALSRVPMAYRFEKRNDDTGVQIFLRREQDSLLFSLTNADCHRGAAGTLVVPGAYGCERFQERDGSIAAWPAWARGGETCVPIDLPEGGSMMLRLRPGAPRSAPAPKTPVAHLALKGEWRIRRENPNALVLEMFRYARAGEALSAQAFPVLAIQDVLLQQAYVGEIELEARFCLKDALHGLRLALESPRQQRLWLDGAPLPNAPDGNYITFAFETLPLPPLAAGEHTLTIRRHFEPLRKPTSTVTSLFENLGGVELEPVLLTGDFAAHSALEPAISGCVRMNEDFVLAKEAELGGEEAVCRGYPFYCGVMEWQTEFSLPERAQNPRLALDGLYAAAAEVSIDGIVRGDLCWAPYRVFLGALAPGKHALRLRLFGTLRNLLGPWHRPVGEVGACWGGYDAPNLPWLGLEALETGKREPNWYLDRMPDRDGWTESYLLLPMGIVGARVEWDA</sequence>
<reference evidence="1" key="1">
    <citation type="submission" date="2020-10" db="EMBL/GenBank/DDBJ databases">
        <authorList>
            <person name="Gilroy R."/>
        </authorList>
    </citation>
    <scope>NUCLEOTIDE SEQUENCE</scope>
    <source>
        <strain evidence="1">13766</strain>
    </source>
</reference>
<dbReference type="InterPro" id="IPR053161">
    <property type="entry name" value="Ulvan_degrading_GH"/>
</dbReference>
<dbReference type="PANTHER" id="PTHR36848">
    <property type="entry name" value="DNA-BINDING PROTEIN (PUTATIVE SECRETED PROTEIN)-RELATED"/>
    <property type="match status" value="1"/>
</dbReference>
<evidence type="ECO:0008006" key="3">
    <source>
        <dbReference type="Google" id="ProtNLM"/>
    </source>
</evidence>
<protein>
    <recommendedName>
        <fullName evidence="3">Glycoside hydrolase</fullName>
    </recommendedName>
</protein>
<accession>A0A9D1K6S1</accession>
<dbReference type="Gene3D" id="3.40.50.880">
    <property type="match status" value="1"/>
</dbReference>
<name>A0A9D1K6S1_9FIRM</name>
<organism evidence="1 2">
    <name type="scientific">Candidatus Alectryocaccomicrobium excrementavium</name>
    <dbReference type="NCBI Taxonomy" id="2840668"/>
    <lineage>
        <taxon>Bacteria</taxon>
        <taxon>Bacillati</taxon>
        <taxon>Bacillota</taxon>
        <taxon>Clostridia</taxon>
        <taxon>Candidatus Alectryocaccomicrobium</taxon>
    </lineage>
</organism>
<gene>
    <name evidence="1" type="ORF">IAA84_11715</name>
</gene>
<evidence type="ECO:0000313" key="1">
    <source>
        <dbReference type="EMBL" id="HIS93671.1"/>
    </source>
</evidence>
<dbReference type="PANTHER" id="PTHR36848:SF2">
    <property type="entry name" value="SECRETED PROTEIN"/>
    <property type="match status" value="1"/>
</dbReference>
<dbReference type="InterPro" id="IPR029062">
    <property type="entry name" value="Class_I_gatase-like"/>
</dbReference>
<comment type="caution">
    <text evidence="1">The sequence shown here is derived from an EMBL/GenBank/DDBJ whole genome shotgun (WGS) entry which is preliminary data.</text>
</comment>
<dbReference type="EMBL" id="DVJN01000222">
    <property type="protein sequence ID" value="HIS93671.1"/>
    <property type="molecule type" value="Genomic_DNA"/>
</dbReference>
<reference evidence="1" key="2">
    <citation type="journal article" date="2021" name="PeerJ">
        <title>Extensive microbial diversity within the chicken gut microbiome revealed by metagenomics and culture.</title>
        <authorList>
            <person name="Gilroy R."/>
            <person name="Ravi A."/>
            <person name="Getino M."/>
            <person name="Pursley I."/>
            <person name="Horton D.L."/>
            <person name="Alikhan N.F."/>
            <person name="Baker D."/>
            <person name="Gharbi K."/>
            <person name="Hall N."/>
            <person name="Watson M."/>
            <person name="Adriaenssens E.M."/>
            <person name="Foster-Nyarko E."/>
            <person name="Jarju S."/>
            <person name="Secka A."/>
            <person name="Antonio M."/>
            <person name="Oren A."/>
            <person name="Chaudhuri R.R."/>
            <person name="La Ragione R."/>
            <person name="Hildebrand F."/>
            <person name="Pallen M.J."/>
        </authorList>
    </citation>
    <scope>NUCLEOTIDE SEQUENCE</scope>
    <source>
        <strain evidence="1">13766</strain>
    </source>
</reference>
<dbReference type="AlphaFoldDB" id="A0A9D1K6S1"/>
<dbReference type="Proteomes" id="UP000824140">
    <property type="component" value="Unassembled WGS sequence"/>
</dbReference>